<accession>A0A3S4WEJ2</accession>
<dbReference type="AlphaFoldDB" id="A0A3S4WEJ2"/>
<reference evidence="1 2" key="1">
    <citation type="submission" date="2018-12" db="EMBL/GenBank/DDBJ databases">
        <authorList>
            <consortium name="Pathogen Informatics"/>
        </authorList>
    </citation>
    <scope>NUCLEOTIDE SEQUENCE [LARGE SCALE GENOMIC DNA]</scope>
    <source>
        <strain evidence="1 2">NCTC13193</strain>
    </source>
</reference>
<sequence>MAGEESVGGYASLSIGSPLLGYLSASQYQNTTVSEFYRGNDSTTLSYSRQFGATRMAYHYSRFARSERHQLQSTWNWRGNGVWAVISTGLQKGGLIPATTTTGCF</sequence>
<gene>
    <name evidence="1" type="ORF">NCTC13193_00922</name>
</gene>
<dbReference type="Proteomes" id="UP000270487">
    <property type="component" value="Chromosome"/>
</dbReference>
<proteinExistence type="predicted"/>
<dbReference type="EMBL" id="LR134492">
    <property type="protein sequence ID" value="VEI63880.1"/>
    <property type="molecule type" value="Genomic_DNA"/>
</dbReference>
<protein>
    <submittedName>
        <fullName evidence="1">Uncharacterized protein</fullName>
    </submittedName>
</protein>
<evidence type="ECO:0000313" key="1">
    <source>
        <dbReference type="EMBL" id="VEI63880.1"/>
    </source>
</evidence>
<organism evidence="1 2">
    <name type="scientific">Serratia fonticola</name>
    <dbReference type="NCBI Taxonomy" id="47917"/>
    <lineage>
        <taxon>Bacteria</taxon>
        <taxon>Pseudomonadati</taxon>
        <taxon>Pseudomonadota</taxon>
        <taxon>Gammaproteobacteria</taxon>
        <taxon>Enterobacterales</taxon>
        <taxon>Yersiniaceae</taxon>
        <taxon>Serratia</taxon>
    </lineage>
</organism>
<name>A0A3S4WEJ2_SERFO</name>
<evidence type="ECO:0000313" key="2">
    <source>
        <dbReference type="Proteomes" id="UP000270487"/>
    </source>
</evidence>